<dbReference type="HAMAP" id="MF_02016">
    <property type="entry name" value="MltF"/>
    <property type="match status" value="1"/>
</dbReference>
<comment type="subcellular location">
    <subcellularLocation>
        <location evidence="8">Cell outer membrane</location>
        <topology evidence="8">Peripheral membrane protein</topology>
    </subcellularLocation>
    <text evidence="8">Attached to the inner leaflet of the outer membrane.</text>
</comment>
<keyword evidence="3 8" id="KW-0732">Signal</keyword>
<comment type="similarity">
    <text evidence="1">Belongs to the transglycosylase Slt family.</text>
</comment>
<comment type="caution">
    <text evidence="8">Lacks conserved residue(s) required for the propagation of feature annotation.</text>
</comment>
<evidence type="ECO:0000256" key="5">
    <source>
        <dbReference type="ARBA" id="ARBA00023237"/>
    </source>
</evidence>
<dbReference type="CDD" id="cd13403">
    <property type="entry name" value="MLTF-like"/>
    <property type="match status" value="1"/>
</dbReference>
<evidence type="ECO:0000313" key="12">
    <source>
        <dbReference type="Proteomes" id="UP000576260"/>
    </source>
</evidence>
<proteinExistence type="inferred from homology"/>
<dbReference type="InterPro" id="IPR023346">
    <property type="entry name" value="Lysozyme-like_dom_sf"/>
</dbReference>
<dbReference type="Proteomes" id="UP000576260">
    <property type="component" value="Chromosome"/>
</dbReference>
<dbReference type="EMBL" id="CP061280">
    <property type="protein sequence ID" value="QNS15240.1"/>
    <property type="molecule type" value="Genomic_DNA"/>
</dbReference>
<dbReference type="SUPFAM" id="SSF53955">
    <property type="entry name" value="Lysozyme-like"/>
    <property type="match status" value="1"/>
</dbReference>
<evidence type="ECO:0000256" key="1">
    <source>
        <dbReference type="ARBA" id="ARBA00007734"/>
    </source>
</evidence>
<dbReference type="InterPro" id="IPR000189">
    <property type="entry name" value="Transglyc_AS"/>
</dbReference>
<reference evidence="11 12" key="1">
    <citation type="submission" date="2020-09" db="EMBL/GenBank/DDBJ databases">
        <title>Mannheimia bovis sp.nov., isolated from a cow.</title>
        <authorList>
            <person name="Li F."/>
        </authorList>
    </citation>
    <scope>NUCLEOTIDE SEQUENCE [LARGE SCALE GENOMIC DNA]</scope>
    <source>
        <strain evidence="11 12">ZY190616</strain>
    </source>
</reference>
<feature type="domain" description="Solute-binding protein family 3/N-terminal" evidence="10">
    <location>
        <begin position="44"/>
        <end position="267"/>
    </location>
</feature>
<dbReference type="InterPro" id="IPR023703">
    <property type="entry name" value="MltF"/>
</dbReference>
<dbReference type="GO" id="GO:0008933">
    <property type="term" value="F:peptidoglycan lytic transglycosylase activity"/>
    <property type="evidence" value="ECO:0007669"/>
    <property type="project" value="UniProtKB-UniRule"/>
</dbReference>
<dbReference type="PANTHER" id="PTHR35936">
    <property type="entry name" value="MEMBRANE-BOUND LYTIC MUREIN TRANSGLYCOSYLASE F"/>
    <property type="match status" value="1"/>
</dbReference>
<evidence type="ECO:0000259" key="10">
    <source>
        <dbReference type="SMART" id="SM00062"/>
    </source>
</evidence>
<evidence type="ECO:0000256" key="4">
    <source>
        <dbReference type="ARBA" id="ARBA00023136"/>
    </source>
</evidence>
<protein>
    <recommendedName>
        <fullName evidence="8">Membrane-bound lytic murein transglycosylase F</fullName>
        <ecNumber evidence="8">4.2.2.n1</ecNumber>
    </recommendedName>
    <alternativeName>
        <fullName evidence="8">Murein lyase F</fullName>
    </alternativeName>
</protein>
<comment type="similarity">
    <text evidence="8">In the C-terminal section; belongs to the transglycosylase Slt family.</text>
</comment>
<dbReference type="GO" id="GO:0016998">
    <property type="term" value="P:cell wall macromolecule catabolic process"/>
    <property type="evidence" value="ECO:0007669"/>
    <property type="project" value="UniProtKB-UniRule"/>
</dbReference>
<feature type="active site" evidence="8">
    <location>
        <position position="312"/>
    </location>
</feature>
<dbReference type="InterPro" id="IPR008258">
    <property type="entry name" value="Transglycosylase_SLT_dom_1"/>
</dbReference>
<dbReference type="SUPFAM" id="SSF53850">
    <property type="entry name" value="Periplasmic binding protein-like II"/>
    <property type="match status" value="1"/>
</dbReference>
<evidence type="ECO:0000256" key="9">
    <source>
        <dbReference type="SAM" id="MobiDB-lite"/>
    </source>
</evidence>
<dbReference type="Gene3D" id="3.40.190.10">
    <property type="entry name" value="Periplasmic binding protein-like II"/>
    <property type="match status" value="2"/>
</dbReference>
<evidence type="ECO:0000256" key="7">
    <source>
        <dbReference type="ARBA" id="ARBA00023316"/>
    </source>
</evidence>
<dbReference type="AlphaFoldDB" id="A0A7H1C2N5"/>
<dbReference type="SMART" id="SM00062">
    <property type="entry name" value="PBPb"/>
    <property type="match status" value="1"/>
</dbReference>
<keyword evidence="6 8" id="KW-0456">Lyase</keyword>
<sequence>MKGLIARLFIAIALLLWAWDMIFPWQKIIHSEANHYTQIQQSKKLKVGMINHPISYFVGPEGKSGIEYDLATAFAQYLNVNLEVKSYDSSEKLFDALRNNDIDIAAAGLLYHSELNESFQIGPSYYSASWQVVYKKGTTRPYRLSDLQENVIIPSGSAVIPILNQLKQENPQLKWQISDKFTQEELLLKVAQGEIPHTIAMSVDISSVQHINPNLAVGFDLTDENPVLWYLANSSYSELQSALLDFMSDSVETGLISRIEEKYFNHLEKFDYVDIQSYLRAIKTILPKYEPLFREHKGNLEWQMLAAIAYQESHWDPSATSPTGVRGIMMLTKDTADRMKISDRTNPAQSIKAGSEYLHMLMRQMPETIPQEDKIWYSLAAYNMGLGHLLDLRRLTKQLGGDPDNWLDVKKNLPLLAEKLYYTNLKYGYARGYEAFQYVENIRRYYGSIINYQRIEEQKKLEQEQKNLSDNHIKQEDTADEKIEEKENPTNEEATPTPNQTN</sequence>
<dbReference type="KEGG" id="mbos:ICJ55_00305"/>
<comment type="similarity">
    <text evidence="8">In the N-terminal section; belongs to the bacterial solute-binding protein 3 family.</text>
</comment>
<gene>
    <name evidence="8 11" type="primary">mltF</name>
    <name evidence="11" type="ORF">ICJ55_00305</name>
</gene>
<keyword evidence="5 8" id="KW-0998">Cell outer membrane</keyword>
<accession>A0A7H1C2N5</accession>
<dbReference type="Pfam" id="PF01464">
    <property type="entry name" value="SLT"/>
    <property type="match status" value="1"/>
</dbReference>
<keyword evidence="4 8" id="KW-0472">Membrane</keyword>
<dbReference type="CDD" id="cd01009">
    <property type="entry name" value="PBP2_YfhD_N"/>
    <property type="match status" value="1"/>
</dbReference>
<comment type="domain">
    <text evidence="8">The N-terminal domain does not have lytic activity and probably modulates enzymatic activity. The C-terminal domain is the catalytic active domain.</text>
</comment>
<comment type="function">
    <text evidence="8">Murein-degrading enzyme that degrades murein glycan strands and insoluble, high-molecular weight murein sacculi, with the concomitant formation of a 1,6-anhydromuramoyl product. Lytic transglycosylases (LTs) play an integral role in the metabolism of the peptidoglycan (PG) sacculus. Their lytic action creates space within the PG sacculus to allow for its expansion as well as for the insertion of various structures such as secretion systems and flagella.</text>
</comment>
<evidence type="ECO:0000256" key="8">
    <source>
        <dbReference type="HAMAP-Rule" id="MF_02016"/>
    </source>
</evidence>
<feature type="region of interest" description="LT domain" evidence="8">
    <location>
        <begin position="268"/>
        <end position="502"/>
    </location>
</feature>
<dbReference type="InterPro" id="IPR001638">
    <property type="entry name" value="Solute-binding_3/MltF_N"/>
</dbReference>
<dbReference type="PROSITE" id="PS00922">
    <property type="entry name" value="TRANSGLYCOSYLASE"/>
    <property type="match status" value="1"/>
</dbReference>
<dbReference type="GO" id="GO:0009253">
    <property type="term" value="P:peptidoglycan catabolic process"/>
    <property type="evidence" value="ECO:0007669"/>
    <property type="project" value="TreeGrafter"/>
</dbReference>
<evidence type="ECO:0000256" key="3">
    <source>
        <dbReference type="ARBA" id="ARBA00022729"/>
    </source>
</evidence>
<comment type="similarity">
    <text evidence="2">Belongs to the bacterial solute-binding protein 3 family.</text>
</comment>
<dbReference type="GO" id="GO:0009279">
    <property type="term" value="C:cell outer membrane"/>
    <property type="evidence" value="ECO:0007669"/>
    <property type="project" value="UniProtKB-SubCell"/>
</dbReference>
<organism evidence="11 12">
    <name type="scientific">Mannheimia bovis</name>
    <dbReference type="NCBI Taxonomy" id="2770636"/>
    <lineage>
        <taxon>Bacteria</taxon>
        <taxon>Pseudomonadati</taxon>
        <taxon>Pseudomonadota</taxon>
        <taxon>Gammaproteobacteria</taxon>
        <taxon>Pasteurellales</taxon>
        <taxon>Pasteurellaceae</taxon>
        <taxon>Mannheimia</taxon>
    </lineage>
</organism>
<feature type="region of interest" description="Disordered" evidence="9">
    <location>
        <begin position="461"/>
        <end position="502"/>
    </location>
</feature>
<dbReference type="EC" id="4.2.2.n1" evidence="8"/>
<feature type="compositionally biased region" description="Basic and acidic residues" evidence="9">
    <location>
        <begin position="461"/>
        <end position="489"/>
    </location>
</feature>
<feature type="compositionally biased region" description="Polar residues" evidence="9">
    <location>
        <begin position="491"/>
        <end position="502"/>
    </location>
</feature>
<keyword evidence="12" id="KW-1185">Reference proteome</keyword>
<dbReference type="PANTHER" id="PTHR35936:SF32">
    <property type="entry name" value="MEMBRANE-BOUND LYTIC MUREIN TRANSGLYCOSYLASE F"/>
    <property type="match status" value="1"/>
</dbReference>
<name>A0A7H1C2N5_9PAST</name>
<evidence type="ECO:0000256" key="2">
    <source>
        <dbReference type="ARBA" id="ARBA00010333"/>
    </source>
</evidence>
<dbReference type="Gene3D" id="1.10.530.10">
    <property type="match status" value="1"/>
</dbReference>
<keyword evidence="7 8" id="KW-0961">Cell wall biogenesis/degradation</keyword>
<dbReference type="GO" id="GO:0071555">
    <property type="term" value="P:cell wall organization"/>
    <property type="evidence" value="ECO:0007669"/>
    <property type="project" value="UniProtKB-KW"/>
</dbReference>
<dbReference type="Pfam" id="PF00497">
    <property type="entry name" value="SBP_bac_3"/>
    <property type="match status" value="1"/>
</dbReference>
<dbReference type="NCBIfam" id="NF008112">
    <property type="entry name" value="PRK10859.1"/>
    <property type="match status" value="1"/>
</dbReference>
<dbReference type="RefSeq" id="WP_188156828.1">
    <property type="nucleotide sequence ID" value="NZ_CP061280.1"/>
</dbReference>
<evidence type="ECO:0000313" key="11">
    <source>
        <dbReference type="EMBL" id="QNS15240.1"/>
    </source>
</evidence>
<evidence type="ECO:0000256" key="6">
    <source>
        <dbReference type="ARBA" id="ARBA00023239"/>
    </source>
</evidence>
<comment type="catalytic activity">
    <reaction evidence="8">
        <text>Exolytic cleavage of the (1-&gt;4)-beta-glycosidic linkage between N-acetylmuramic acid (MurNAc) and N-acetylglucosamine (GlcNAc) residues in peptidoglycan, from either the reducing or the non-reducing ends of the peptidoglycan chains, with concomitant formation of a 1,6-anhydrobond in the MurNAc residue.</text>
        <dbReference type="EC" id="4.2.2.n1"/>
    </reaction>
</comment>